<evidence type="ECO:0000313" key="3">
    <source>
        <dbReference type="Proteomes" id="UP000028868"/>
    </source>
</evidence>
<reference evidence="2 3" key="2">
    <citation type="submission" date="2014-05" db="EMBL/GenBank/DDBJ databases">
        <title>Draft genome sequence of Halobacillus karajensis HK-03.</title>
        <authorList>
            <person name="Khelaifia S."/>
            <person name="Croce O."/>
            <person name="Lagier J.C."/>
            <person name="Raoult D."/>
        </authorList>
    </citation>
    <scope>NUCLEOTIDE SEQUENCE [LARGE SCALE GENOMIC DNA]</scope>
    <source>
        <strain evidence="2 3">HD-03</strain>
    </source>
</reference>
<feature type="transmembrane region" description="Helical" evidence="1">
    <location>
        <begin position="7"/>
        <end position="26"/>
    </location>
</feature>
<feature type="transmembrane region" description="Helical" evidence="1">
    <location>
        <begin position="38"/>
        <end position="59"/>
    </location>
</feature>
<dbReference type="EMBL" id="CCDI010000004">
    <property type="protein sequence ID" value="CDQ25072.1"/>
    <property type="molecule type" value="Genomic_DNA"/>
</dbReference>
<keyword evidence="1" id="KW-0812">Transmembrane</keyword>
<gene>
    <name evidence="2" type="ORF">BN983_03377</name>
</gene>
<name>A0A024P9H1_9BACI</name>
<dbReference type="AlphaFoldDB" id="A0A024P9H1"/>
<keyword evidence="1" id="KW-0472">Membrane</keyword>
<dbReference type="RefSeq" id="WP_035510397.1">
    <property type="nucleotide sequence ID" value="NZ_CCDH010000002.1"/>
</dbReference>
<keyword evidence="3" id="KW-1185">Reference proteome</keyword>
<keyword evidence="1" id="KW-1133">Transmembrane helix</keyword>
<accession>A0A024P9H1</accession>
<evidence type="ECO:0000313" key="2">
    <source>
        <dbReference type="EMBL" id="CDQ25072.1"/>
    </source>
</evidence>
<feature type="transmembrane region" description="Helical" evidence="1">
    <location>
        <begin position="71"/>
        <end position="95"/>
    </location>
</feature>
<comment type="caution">
    <text evidence="2">The sequence shown here is derived from an EMBL/GenBank/DDBJ whole genome shotgun (WGS) entry which is preliminary data.</text>
</comment>
<reference evidence="3" key="1">
    <citation type="submission" date="2014-03" db="EMBL/GenBank/DDBJ databases">
        <authorList>
            <person name="Urmite Genomes U."/>
        </authorList>
    </citation>
    <scope>NUCLEOTIDE SEQUENCE [LARGE SCALE GENOMIC DNA]</scope>
    <source>
        <strain evidence="3">HD-03</strain>
    </source>
</reference>
<organism evidence="2 3">
    <name type="scientific">Halobacillus karajensis</name>
    <dbReference type="NCBI Taxonomy" id="195088"/>
    <lineage>
        <taxon>Bacteria</taxon>
        <taxon>Bacillati</taxon>
        <taxon>Bacillota</taxon>
        <taxon>Bacilli</taxon>
        <taxon>Bacillales</taxon>
        <taxon>Bacillaceae</taxon>
        <taxon>Halobacillus</taxon>
    </lineage>
</organism>
<evidence type="ECO:0000256" key="1">
    <source>
        <dbReference type="SAM" id="Phobius"/>
    </source>
</evidence>
<protein>
    <submittedName>
        <fullName evidence="2">Uncharacterized protein</fullName>
    </submittedName>
</protein>
<dbReference type="Proteomes" id="UP000028868">
    <property type="component" value="Unassembled WGS sequence"/>
</dbReference>
<proteinExistence type="predicted"/>
<sequence>MIKKYSKWSVILSVICAATIFMSYEIAPTNPEGAMKILIQVFFFTAIITGLLSLIFSFLGFKNKERGFLKLVAPIIVVLVLLAFLFSFVLMVLSFL</sequence>